<dbReference type="AlphaFoldDB" id="A0A7T8KJS7"/>
<proteinExistence type="predicted"/>
<accession>A0A7T8KJS7</accession>
<protein>
    <submittedName>
        <fullName evidence="1">Uncharacterized protein</fullName>
    </submittedName>
</protein>
<keyword evidence="2" id="KW-1185">Reference proteome</keyword>
<reference evidence="2" key="1">
    <citation type="submission" date="2021-01" db="EMBL/GenBank/DDBJ databases">
        <title>Caligus Genome Assembly.</title>
        <authorList>
            <person name="Gallardo-Escarate C."/>
        </authorList>
    </citation>
    <scope>NUCLEOTIDE SEQUENCE [LARGE SCALE GENOMIC DNA]</scope>
</reference>
<evidence type="ECO:0000313" key="2">
    <source>
        <dbReference type="Proteomes" id="UP000595437"/>
    </source>
</evidence>
<gene>
    <name evidence="1" type="ORF">FKW44_001994</name>
</gene>
<feature type="non-terminal residue" evidence="1">
    <location>
        <position position="55"/>
    </location>
</feature>
<organism evidence="1 2">
    <name type="scientific">Caligus rogercresseyi</name>
    <name type="common">Sea louse</name>
    <dbReference type="NCBI Taxonomy" id="217165"/>
    <lineage>
        <taxon>Eukaryota</taxon>
        <taxon>Metazoa</taxon>
        <taxon>Ecdysozoa</taxon>
        <taxon>Arthropoda</taxon>
        <taxon>Crustacea</taxon>
        <taxon>Multicrustacea</taxon>
        <taxon>Hexanauplia</taxon>
        <taxon>Copepoda</taxon>
        <taxon>Siphonostomatoida</taxon>
        <taxon>Caligidae</taxon>
        <taxon>Caligus</taxon>
    </lineage>
</organism>
<feature type="non-terminal residue" evidence="1">
    <location>
        <position position="1"/>
    </location>
</feature>
<evidence type="ECO:0000313" key="1">
    <source>
        <dbReference type="EMBL" id="QQP57115.1"/>
    </source>
</evidence>
<name>A0A7T8KJS7_CALRO</name>
<dbReference type="EMBL" id="CP045890">
    <property type="protein sequence ID" value="QQP57115.1"/>
    <property type="molecule type" value="Genomic_DNA"/>
</dbReference>
<dbReference type="Proteomes" id="UP000595437">
    <property type="component" value="Chromosome 1"/>
</dbReference>
<sequence>YEIRTNENVAHFKRFNEWNSRMNTYEVAAEVSLHIQSSPRSSRKILDSITSSVAS</sequence>